<dbReference type="HOGENOM" id="CLU_015421_0_0_1"/>
<dbReference type="PROSITE" id="PS00463">
    <property type="entry name" value="ZN2_CY6_FUNGAL_1"/>
    <property type="match status" value="1"/>
</dbReference>
<dbReference type="STRING" id="930990.A0A067N713"/>
<dbReference type="GO" id="GO:0006351">
    <property type="term" value="P:DNA-templated transcription"/>
    <property type="evidence" value="ECO:0007669"/>
    <property type="project" value="InterPro"/>
</dbReference>
<dbReference type="SMART" id="SM00906">
    <property type="entry name" value="Fungal_trans"/>
    <property type="match status" value="1"/>
</dbReference>
<evidence type="ECO:0000256" key="6">
    <source>
        <dbReference type="ARBA" id="ARBA00023242"/>
    </source>
</evidence>
<dbReference type="GO" id="GO:0008270">
    <property type="term" value="F:zinc ion binding"/>
    <property type="evidence" value="ECO:0007669"/>
    <property type="project" value="InterPro"/>
</dbReference>
<dbReference type="InterPro" id="IPR051089">
    <property type="entry name" value="prtT"/>
</dbReference>
<dbReference type="GO" id="GO:0000981">
    <property type="term" value="F:DNA-binding transcription factor activity, RNA polymerase II-specific"/>
    <property type="evidence" value="ECO:0007669"/>
    <property type="project" value="InterPro"/>
</dbReference>
<name>A0A067N713_BOTB1</name>
<feature type="compositionally biased region" description="Low complexity" evidence="7">
    <location>
        <begin position="320"/>
        <end position="337"/>
    </location>
</feature>
<dbReference type="GO" id="GO:0000976">
    <property type="term" value="F:transcription cis-regulatory region binding"/>
    <property type="evidence" value="ECO:0007669"/>
    <property type="project" value="TreeGrafter"/>
</dbReference>
<gene>
    <name evidence="9" type="ORF">BOTBODRAFT_27318</name>
</gene>
<feature type="compositionally biased region" description="Polar residues" evidence="7">
    <location>
        <begin position="356"/>
        <end position="372"/>
    </location>
</feature>
<dbReference type="GO" id="GO:0005634">
    <property type="term" value="C:nucleus"/>
    <property type="evidence" value="ECO:0007669"/>
    <property type="project" value="UniProtKB-SubCell"/>
</dbReference>
<keyword evidence="10" id="KW-1185">Reference proteome</keyword>
<dbReference type="InParanoid" id="A0A067N713"/>
<keyword evidence="4" id="KW-0238">DNA-binding</keyword>
<feature type="compositionally biased region" description="Polar residues" evidence="7">
    <location>
        <begin position="268"/>
        <end position="285"/>
    </location>
</feature>
<feature type="region of interest" description="Disordered" evidence="7">
    <location>
        <begin position="1"/>
        <end position="67"/>
    </location>
</feature>
<dbReference type="PANTHER" id="PTHR31845">
    <property type="entry name" value="FINGER DOMAIN PROTEIN, PUTATIVE-RELATED"/>
    <property type="match status" value="1"/>
</dbReference>
<feature type="compositionally biased region" description="Polar residues" evidence="7">
    <location>
        <begin position="246"/>
        <end position="259"/>
    </location>
</feature>
<accession>A0A067N713</accession>
<dbReference type="Proteomes" id="UP000027195">
    <property type="component" value="Unassembled WGS sequence"/>
</dbReference>
<evidence type="ECO:0000256" key="5">
    <source>
        <dbReference type="ARBA" id="ARBA00023163"/>
    </source>
</evidence>
<feature type="compositionally biased region" description="Polar residues" evidence="7">
    <location>
        <begin position="184"/>
        <end position="198"/>
    </location>
</feature>
<dbReference type="CDD" id="cd00067">
    <property type="entry name" value="GAL4"/>
    <property type="match status" value="1"/>
</dbReference>
<feature type="compositionally biased region" description="Pro residues" evidence="7">
    <location>
        <begin position="9"/>
        <end position="33"/>
    </location>
</feature>
<dbReference type="EMBL" id="KL198018">
    <property type="protein sequence ID" value="KDQ19897.1"/>
    <property type="molecule type" value="Genomic_DNA"/>
</dbReference>
<feature type="compositionally biased region" description="Polar residues" evidence="7">
    <location>
        <begin position="843"/>
        <end position="858"/>
    </location>
</feature>
<dbReference type="CDD" id="cd12148">
    <property type="entry name" value="fungal_TF_MHR"/>
    <property type="match status" value="1"/>
</dbReference>
<dbReference type="InterPro" id="IPR036864">
    <property type="entry name" value="Zn2-C6_fun-type_DNA-bd_sf"/>
</dbReference>
<feature type="compositionally biased region" description="Polar residues" evidence="7">
    <location>
        <begin position="865"/>
        <end position="879"/>
    </location>
</feature>
<dbReference type="InterPro" id="IPR001138">
    <property type="entry name" value="Zn2Cys6_DnaBD"/>
</dbReference>
<feature type="region of interest" description="Disordered" evidence="7">
    <location>
        <begin position="143"/>
        <end position="382"/>
    </location>
</feature>
<dbReference type="PROSITE" id="PS50048">
    <property type="entry name" value="ZN2_CY6_FUNGAL_2"/>
    <property type="match status" value="1"/>
</dbReference>
<sequence length="958" mass="105380">MSAPRSPDPRSPTPRPPPLPRPPRLRSPPPPPSMSSASPIKHDSPADHGKPNGDDKPPVRPHKPLNRVPRACNACRKQKMRCEGAENPPCKRCRHAGIDCMFEKPVRDTALTSEQGMERIRNLETQVTSIQTTLTELVTTLRGTSHLPPTPAHSASSLPPMHTSSPHFGPYPGSGPSPTAPSPVLSNHSHSGAPNGSMQYPPMADGVVTHSSSSEREYTPGGSYPMSQSRGPPPGHHHHRSHSEAGPSQLQAPLPSQKQYGPIPYLSHPSNLPGSQPPFNNSMNSAVMHPPTSLPPFSSLQGMVSSPHPAQFPPHLRPRSSSNNHGPSSSPGANALPPNYPPLPHINPQSRPPSGHYTTSRNIPPSAVTSADSTDEEGELPMSGLTAPFAVLRNMAQEAADREDDNSSETRTRSHSPHQGRPDRPPKRRKTNHRPMPHAYPDVVTKGLISEHEARELFEIFYRGCSTFLPIFDPAIDTFDDLHKRSPFCVDCICMVGARVRDGGGPASETYTKILDEVQAISCQTLFSPVARQEAVQAMILVAGWSTNQWLSGGHAVRMALEIGMHKSWPKLAKRIRANKMSTSDDERELLASARTFLCLFLFEHQLSFGTGRPAILREDESVADCQLLLQHPLAIQDDSRLVSMVELMIIRERVHNRLAAVEGHDDESAFQILAEAHVQFDGWYERWDGSLAQQYDDGTFYRQSLQIQRSFAELFHNATALRGIRGPDDVAMMPPKQRKLAMRTLDIARRGLSTCLRSDAYREGMKYAVDYTHVTATFVASFLMRLARLFPHDCDPQAIMQEVEELATLLSQIPATRYARTLRLMLRAARKRRLPHLRKMSELSSPGSIDSKSSTSKPLGGSPAHQSLSPTAYTNAQHSPTATMTMNGMQIQGGSFTQEAIEQLAPGFQLGPGDEVPLWLHDSNLGSVNVSLAQYGLEAFLIPAQFSEEHRPVPEIW</sequence>
<dbReference type="PANTHER" id="PTHR31845:SF17">
    <property type="entry name" value="ZN(II)2CYS6 TRANSCRIPTION FACTOR (EUROFUNG)"/>
    <property type="match status" value="1"/>
</dbReference>
<evidence type="ECO:0000256" key="2">
    <source>
        <dbReference type="ARBA" id="ARBA00022723"/>
    </source>
</evidence>
<feature type="compositionally biased region" description="Basic residues" evidence="7">
    <location>
        <begin position="426"/>
        <end position="436"/>
    </location>
</feature>
<evidence type="ECO:0000256" key="3">
    <source>
        <dbReference type="ARBA" id="ARBA00023015"/>
    </source>
</evidence>
<dbReference type="SMART" id="SM00066">
    <property type="entry name" value="GAL4"/>
    <property type="match status" value="1"/>
</dbReference>
<feature type="region of interest" description="Disordered" evidence="7">
    <location>
        <begin position="837"/>
        <end position="879"/>
    </location>
</feature>
<organism evidence="9 10">
    <name type="scientific">Botryobasidium botryosum (strain FD-172 SS1)</name>
    <dbReference type="NCBI Taxonomy" id="930990"/>
    <lineage>
        <taxon>Eukaryota</taxon>
        <taxon>Fungi</taxon>
        <taxon>Dikarya</taxon>
        <taxon>Basidiomycota</taxon>
        <taxon>Agaricomycotina</taxon>
        <taxon>Agaricomycetes</taxon>
        <taxon>Cantharellales</taxon>
        <taxon>Botryobasidiaceae</taxon>
        <taxon>Botryobasidium</taxon>
    </lineage>
</organism>
<evidence type="ECO:0000256" key="7">
    <source>
        <dbReference type="SAM" id="MobiDB-lite"/>
    </source>
</evidence>
<evidence type="ECO:0000313" key="9">
    <source>
        <dbReference type="EMBL" id="KDQ19897.1"/>
    </source>
</evidence>
<evidence type="ECO:0000256" key="4">
    <source>
        <dbReference type="ARBA" id="ARBA00023125"/>
    </source>
</evidence>
<feature type="domain" description="Zn(2)-C6 fungal-type" evidence="8">
    <location>
        <begin position="71"/>
        <end position="102"/>
    </location>
</feature>
<comment type="subcellular location">
    <subcellularLocation>
        <location evidence="1">Nucleus</location>
    </subcellularLocation>
</comment>
<dbReference type="InterPro" id="IPR007219">
    <property type="entry name" value="XnlR_reg_dom"/>
</dbReference>
<keyword evidence="6" id="KW-0539">Nucleus</keyword>
<keyword evidence="5" id="KW-0804">Transcription</keyword>
<proteinExistence type="predicted"/>
<reference evidence="10" key="1">
    <citation type="journal article" date="2014" name="Proc. Natl. Acad. Sci. U.S.A.">
        <title>Extensive sampling of basidiomycete genomes demonstrates inadequacy of the white-rot/brown-rot paradigm for wood decay fungi.</title>
        <authorList>
            <person name="Riley R."/>
            <person name="Salamov A.A."/>
            <person name="Brown D.W."/>
            <person name="Nagy L.G."/>
            <person name="Floudas D."/>
            <person name="Held B.W."/>
            <person name="Levasseur A."/>
            <person name="Lombard V."/>
            <person name="Morin E."/>
            <person name="Otillar R."/>
            <person name="Lindquist E.A."/>
            <person name="Sun H."/>
            <person name="LaButti K.M."/>
            <person name="Schmutz J."/>
            <person name="Jabbour D."/>
            <person name="Luo H."/>
            <person name="Baker S.E."/>
            <person name="Pisabarro A.G."/>
            <person name="Walton J.D."/>
            <person name="Blanchette R.A."/>
            <person name="Henrissat B."/>
            <person name="Martin F."/>
            <person name="Cullen D."/>
            <person name="Hibbett D.S."/>
            <person name="Grigoriev I.V."/>
        </authorList>
    </citation>
    <scope>NUCLEOTIDE SEQUENCE [LARGE SCALE GENOMIC DNA]</scope>
    <source>
        <strain evidence="10">FD-172 SS1</strain>
    </source>
</reference>
<feature type="compositionally biased region" description="Polar residues" evidence="7">
    <location>
        <begin position="295"/>
        <end position="304"/>
    </location>
</feature>
<dbReference type="AlphaFoldDB" id="A0A067N713"/>
<dbReference type="OrthoDB" id="4454541at2759"/>
<dbReference type="SUPFAM" id="SSF57701">
    <property type="entry name" value="Zn2/Cys6 DNA-binding domain"/>
    <property type="match status" value="1"/>
</dbReference>
<evidence type="ECO:0000256" key="1">
    <source>
        <dbReference type="ARBA" id="ARBA00004123"/>
    </source>
</evidence>
<keyword evidence="2" id="KW-0479">Metal-binding</keyword>
<dbReference type="Gene3D" id="4.10.240.10">
    <property type="entry name" value="Zn(2)-C6 fungal-type DNA-binding domain"/>
    <property type="match status" value="1"/>
</dbReference>
<feature type="compositionally biased region" description="Basic and acidic residues" evidence="7">
    <location>
        <begin position="40"/>
        <end position="58"/>
    </location>
</feature>
<dbReference type="Pfam" id="PF00172">
    <property type="entry name" value="Zn_clus"/>
    <property type="match status" value="1"/>
</dbReference>
<keyword evidence="3" id="KW-0805">Transcription regulation</keyword>
<evidence type="ECO:0000259" key="8">
    <source>
        <dbReference type="PROSITE" id="PS50048"/>
    </source>
</evidence>
<feature type="region of interest" description="Disordered" evidence="7">
    <location>
        <begin position="398"/>
        <end position="441"/>
    </location>
</feature>
<dbReference type="Pfam" id="PF04082">
    <property type="entry name" value="Fungal_trans"/>
    <property type="match status" value="1"/>
</dbReference>
<protein>
    <recommendedName>
        <fullName evidence="8">Zn(2)-C6 fungal-type domain-containing protein</fullName>
    </recommendedName>
</protein>
<evidence type="ECO:0000313" key="10">
    <source>
        <dbReference type="Proteomes" id="UP000027195"/>
    </source>
</evidence>